<dbReference type="SUPFAM" id="SSF48726">
    <property type="entry name" value="Immunoglobulin"/>
    <property type="match status" value="1"/>
</dbReference>
<keyword evidence="2" id="KW-0812">Transmembrane</keyword>
<dbReference type="Pfam" id="PF00057">
    <property type="entry name" value="Ldl_recept_a"/>
    <property type="match status" value="6"/>
</dbReference>
<dbReference type="PROSITE" id="PS50835">
    <property type="entry name" value="IG_LIKE"/>
    <property type="match status" value="1"/>
</dbReference>
<keyword evidence="8" id="KW-0325">Glycoprotein</keyword>
<dbReference type="SMART" id="SM00192">
    <property type="entry name" value="LDLa"/>
    <property type="match status" value="6"/>
</dbReference>
<feature type="disulfide bond" evidence="9">
    <location>
        <begin position="248"/>
        <end position="266"/>
    </location>
</feature>
<dbReference type="PROSITE" id="PS50068">
    <property type="entry name" value="LDLRA_2"/>
    <property type="match status" value="6"/>
</dbReference>
<feature type="disulfide bond" evidence="9">
    <location>
        <begin position="18"/>
        <end position="30"/>
    </location>
</feature>
<dbReference type="InterPro" id="IPR051221">
    <property type="entry name" value="LDLR-related"/>
</dbReference>
<feature type="disulfide bond" evidence="9">
    <location>
        <begin position="155"/>
        <end position="170"/>
    </location>
</feature>
<dbReference type="EMBL" id="MUJZ01013481">
    <property type="protein sequence ID" value="OTF81462.1"/>
    <property type="molecule type" value="Genomic_DNA"/>
</dbReference>
<dbReference type="SMART" id="SM00409">
    <property type="entry name" value="IG"/>
    <property type="match status" value="1"/>
</dbReference>
<comment type="caution">
    <text evidence="9">Lacks conserved residue(s) required for the propagation of feature annotation.</text>
</comment>
<dbReference type="SUPFAM" id="SSF57424">
    <property type="entry name" value="LDL receptor-like module"/>
    <property type="match status" value="6"/>
</dbReference>
<dbReference type="Gene3D" id="2.60.40.10">
    <property type="entry name" value="Immunoglobulins"/>
    <property type="match status" value="1"/>
</dbReference>
<evidence type="ECO:0000256" key="5">
    <source>
        <dbReference type="ARBA" id="ARBA00023136"/>
    </source>
</evidence>
<comment type="caution">
    <text evidence="11">The sequence shown here is derived from an EMBL/GenBank/DDBJ whole genome shotgun (WGS) entry which is preliminary data.</text>
</comment>
<evidence type="ECO:0000256" key="9">
    <source>
        <dbReference type="PROSITE-ProRule" id="PRU00124"/>
    </source>
</evidence>
<feature type="disulfide bond" evidence="9">
    <location>
        <begin position="101"/>
        <end position="119"/>
    </location>
</feature>
<dbReference type="InterPro" id="IPR003598">
    <property type="entry name" value="Ig_sub2"/>
</dbReference>
<keyword evidence="7 11" id="KW-0675">Receptor</keyword>
<feature type="disulfide bond" evidence="9">
    <location>
        <begin position="25"/>
        <end position="43"/>
    </location>
</feature>
<dbReference type="InterPro" id="IPR023415">
    <property type="entry name" value="LDLR_class-A_CS"/>
</dbReference>
<evidence type="ECO:0000313" key="11">
    <source>
        <dbReference type="EMBL" id="OTF81462.1"/>
    </source>
</evidence>
<feature type="disulfide bond" evidence="9">
    <location>
        <begin position="37"/>
        <end position="52"/>
    </location>
</feature>
<evidence type="ECO:0000259" key="10">
    <source>
        <dbReference type="PROSITE" id="PS50835"/>
    </source>
</evidence>
<dbReference type="PANTHER" id="PTHR22722:SF14">
    <property type="entry name" value="MEGALIN, ISOFORM A"/>
    <property type="match status" value="1"/>
</dbReference>
<feature type="disulfide bond" evidence="9">
    <location>
        <begin position="74"/>
        <end position="89"/>
    </location>
</feature>
<keyword evidence="11" id="KW-0449">Lipoprotein</keyword>
<comment type="subcellular location">
    <subcellularLocation>
        <location evidence="1">Membrane</location>
        <topology evidence="1">Single-pass membrane protein</topology>
    </subcellularLocation>
</comment>
<dbReference type="InterPro" id="IPR007110">
    <property type="entry name" value="Ig-like_dom"/>
</dbReference>
<keyword evidence="6 9" id="KW-1015">Disulfide bond</keyword>
<dbReference type="GO" id="GO:0006898">
    <property type="term" value="P:receptor-mediated endocytosis"/>
    <property type="evidence" value="ECO:0007669"/>
    <property type="project" value="TreeGrafter"/>
</dbReference>
<dbReference type="InterPro" id="IPR013783">
    <property type="entry name" value="Ig-like_fold"/>
</dbReference>
<dbReference type="Proteomes" id="UP000194236">
    <property type="component" value="Unassembled WGS sequence"/>
</dbReference>
<dbReference type="PROSITE" id="PS01209">
    <property type="entry name" value="LDLRA_1"/>
    <property type="match status" value="3"/>
</dbReference>
<dbReference type="InterPro" id="IPR036055">
    <property type="entry name" value="LDL_receptor-like_sf"/>
</dbReference>
<dbReference type="InterPro" id="IPR002172">
    <property type="entry name" value="LDrepeatLR_classA_rpt"/>
</dbReference>
<keyword evidence="12" id="KW-1185">Reference proteome</keyword>
<keyword evidence="4" id="KW-1133">Transmembrane helix</keyword>
<dbReference type="InterPro" id="IPR036179">
    <property type="entry name" value="Ig-like_dom_sf"/>
</dbReference>
<evidence type="ECO:0000256" key="3">
    <source>
        <dbReference type="ARBA" id="ARBA00022737"/>
    </source>
</evidence>
<evidence type="ECO:0000313" key="12">
    <source>
        <dbReference type="Proteomes" id="UP000194236"/>
    </source>
</evidence>
<gene>
    <name evidence="11" type="ORF">BLA29_000610</name>
</gene>
<dbReference type="Pfam" id="PF13927">
    <property type="entry name" value="Ig_3"/>
    <property type="match status" value="1"/>
</dbReference>
<dbReference type="SMART" id="SM00408">
    <property type="entry name" value="IGc2"/>
    <property type="match status" value="1"/>
</dbReference>
<dbReference type="Gene3D" id="4.10.400.10">
    <property type="entry name" value="Low-density Lipoprotein Receptor"/>
    <property type="match status" value="6"/>
</dbReference>
<evidence type="ECO:0000256" key="4">
    <source>
        <dbReference type="ARBA" id="ARBA00022989"/>
    </source>
</evidence>
<evidence type="ECO:0000256" key="6">
    <source>
        <dbReference type="ARBA" id="ARBA00023157"/>
    </source>
</evidence>
<dbReference type="GO" id="GO:0016324">
    <property type="term" value="C:apical plasma membrane"/>
    <property type="evidence" value="ECO:0007669"/>
    <property type="project" value="TreeGrafter"/>
</dbReference>
<evidence type="ECO:0000256" key="7">
    <source>
        <dbReference type="ARBA" id="ARBA00023170"/>
    </source>
</evidence>
<sequence>MGGVIIFFFHSPFIHTECGPDEFQCYDGRCLSQRQRCDDHPDCHDGSDERDCHCQANQFRCHSFYQCIDNRLRCDYKYDCYDHSDELHCEENVCALGQFRCSNGQCISERLKCNAIKDCLDGSDEITDDCMVKHCRPDQFQCHDGQKCIPKQLLCNNEYDCFDGSDELHCIANNDECNEDNMFRCRDGQCISKDFRCNFHKDCFDGSDELDCQKNRTCRLSQYRCSTGLCIDRALLCNGICQHGQYICANGRCIDQRQRCDDIQDCQDNSDEQDCPRQQISLQIYPERQTVRQGQEAVFRCRDEGESRLQVEWRRENQHSLPPEAVDNRGRLLLFNVQLDHAGVYVCSTTTVSGLPLAQKAAYLTVQPSKFVFS</sequence>
<dbReference type="PRINTS" id="PR00261">
    <property type="entry name" value="LDLRECEPTOR"/>
</dbReference>
<keyword evidence="3" id="KW-0677">Repeat</keyword>
<evidence type="ECO:0000256" key="2">
    <source>
        <dbReference type="ARBA" id="ARBA00022692"/>
    </source>
</evidence>
<dbReference type="GO" id="GO:0042562">
    <property type="term" value="F:hormone binding"/>
    <property type="evidence" value="ECO:0007669"/>
    <property type="project" value="TreeGrafter"/>
</dbReference>
<feature type="disulfide bond" evidence="9">
    <location>
        <begin position="94"/>
        <end position="106"/>
    </location>
</feature>
<feature type="disulfide bond" evidence="9">
    <location>
        <begin position="260"/>
        <end position="275"/>
    </location>
</feature>
<protein>
    <submittedName>
        <fullName evidence="11">Low-density lipoprotein receptor-like protein</fullName>
    </submittedName>
</protein>
<dbReference type="InterPro" id="IPR003599">
    <property type="entry name" value="Ig_sub"/>
</dbReference>
<evidence type="ECO:0000256" key="1">
    <source>
        <dbReference type="ARBA" id="ARBA00004167"/>
    </source>
</evidence>
<keyword evidence="5" id="KW-0472">Membrane</keyword>
<feature type="domain" description="Ig-like" evidence="10">
    <location>
        <begin position="276"/>
        <end position="365"/>
    </location>
</feature>
<dbReference type="AlphaFoldDB" id="A0A1Y3BKW5"/>
<feature type="disulfide bond" evidence="9">
    <location>
        <begin position="185"/>
        <end position="203"/>
    </location>
</feature>
<accession>A0A1Y3BKW5</accession>
<feature type="disulfide bond" evidence="9">
    <location>
        <begin position="241"/>
        <end position="253"/>
    </location>
</feature>
<dbReference type="CDD" id="cd00112">
    <property type="entry name" value="LDLa"/>
    <property type="match status" value="6"/>
</dbReference>
<organism evidence="11 12">
    <name type="scientific">Euroglyphus maynei</name>
    <name type="common">Mayne's house dust mite</name>
    <dbReference type="NCBI Taxonomy" id="6958"/>
    <lineage>
        <taxon>Eukaryota</taxon>
        <taxon>Metazoa</taxon>
        <taxon>Ecdysozoa</taxon>
        <taxon>Arthropoda</taxon>
        <taxon>Chelicerata</taxon>
        <taxon>Arachnida</taxon>
        <taxon>Acari</taxon>
        <taxon>Acariformes</taxon>
        <taxon>Sarcoptiformes</taxon>
        <taxon>Astigmata</taxon>
        <taxon>Psoroptidia</taxon>
        <taxon>Analgoidea</taxon>
        <taxon>Pyroglyphidae</taxon>
        <taxon>Pyroglyphinae</taxon>
        <taxon>Euroglyphus</taxon>
    </lineage>
</organism>
<reference evidence="11 12" key="1">
    <citation type="submission" date="2017-03" db="EMBL/GenBank/DDBJ databases">
        <title>Genome Survey of Euroglyphus maynei.</title>
        <authorList>
            <person name="Arlian L.G."/>
            <person name="Morgan M.S."/>
            <person name="Rider S.D."/>
        </authorList>
    </citation>
    <scope>NUCLEOTIDE SEQUENCE [LARGE SCALE GENOMIC DNA]</scope>
    <source>
        <strain evidence="11">Arlian Lab</strain>
        <tissue evidence="11">Whole body</tissue>
    </source>
</reference>
<dbReference type="GO" id="GO:0043235">
    <property type="term" value="C:receptor complex"/>
    <property type="evidence" value="ECO:0007669"/>
    <property type="project" value="TreeGrafter"/>
</dbReference>
<feature type="disulfide bond" evidence="9">
    <location>
        <begin position="197"/>
        <end position="212"/>
    </location>
</feature>
<evidence type="ECO:0000256" key="8">
    <source>
        <dbReference type="ARBA" id="ARBA00023180"/>
    </source>
</evidence>
<proteinExistence type="predicted"/>
<name>A0A1Y3BKW5_EURMA</name>
<dbReference type="PANTHER" id="PTHR22722">
    <property type="entry name" value="LOW-DENSITY LIPOPROTEIN RECEPTOR-RELATED PROTEIN 2-RELATED"/>
    <property type="match status" value="1"/>
</dbReference>
<dbReference type="OrthoDB" id="6515997at2759"/>